<feature type="site" description="Cleavage (non-hydrolytic); by autolysis" evidence="11">
    <location>
        <begin position="454"/>
        <end position="455"/>
    </location>
</feature>
<evidence type="ECO:0000256" key="8">
    <source>
        <dbReference type="ARBA" id="ARBA00023239"/>
    </source>
</evidence>
<keyword evidence="6 11" id="KW-0620">Polyamine biosynthesis</keyword>
<dbReference type="Gene3D" id="3.40.50.150">
    <property type="entry name" value="Vaccinia Virus protein VP39"/>
    <property type="match status" value="1"/>
</dbReference>
<feature type="modified residue" description="Pyruvic acid (Ser); by autocatalysis" evidence="11">
    <location>
        <position position="455"/>
    </location>
</feature>
<keyword evidence="10 11" id="KW-0670">Pyruvate</keyword>
<comment type="subunit">
    <text evidence="11">Heterotetramer of two alpha and two beta chains arranged as a dimer of alpha/beta heterodimers.</text>
</comment>
<dbReference type="RefSeq" id="WP_273554202.1">
    <property type="nucleotide sequence ID" value="NZ_JAQRFI010000009.1"/>
</dbReference>
<dbReference type="InterPro" id="IPR002723">
    <property type="entry name" value="BpsA_C"/>
</dbReference>
<keyword evidence="9 11" id="KW-0704">Schiff base</keyword>
<dbReference type="GO" id="GO:0004014">
    <property type="term" value="F:adenosylmethionine decarboxylase activity"/>
    <property type="evidence" value="ECO:0007669"/>
    <property type="project" value="UniProtKB-EC"/>
</dbReference>
<accession>A0ABT5LCM7</accession>
<dbReference type="InterPro" id="IPR017716">
    <property type="entry name" value="S-AdoMet_deCOase_pro-enz"/>
</dbReference>
<dbReference type="InterPro" id="IPR003826">
    <property type="entry name" value="AdoMetDC_fam_prok"/>
</dbReference>
<comment type="function">
    <text evidence="11">Catalyzes the decarboxylation of S-adenosylmethionine to S-adenosylmethioninamine (dcAdoMet), the propylamine donor required for the synthesis of the polyamines spermine and spermidine from the diamine putrescine.</text>
</comment>
<protein>
    <recommendedName>
        <fullName evidence="11">S-adenosylmethionine decarboxylase proenzyme</fullName>
        <shortName evidence="11">AdoMetDC</shortName>
        <shortName evidence="11">SAMDC</shortName>
        <ecNumber evidence="11">4.1.1.50</ecNumber>
    </recommendedName>
    <component>
        <recommendedName>
            <fullName evidence="11">S-adenosylmethionine decarboxylase beta chain</fullName>
        </recommendedName>
    </component>
    <component>
        <recommendedName>
            <fullName evidence="11">S-adenosylmethionine decarboxylase alpha chain</fullName>
        </recommendedName>
    </component>
</protein>
<dbReference type="PANTHER" id="PTHR33866">
    <property type="entry name" value="S-ADENOSYLMETHIONINE DECARBOXYLASE PROENZYME"/>
    <property type="match status" value="1"/>
</dbReference>
<dbReference type="InterPro" id="IPR016067">
    <property type="entry name" value="S-AdoMet_deCO2ase_core"/>
</dbReference>
<dbReference type="Gene3D" id="3.60.90.10">
    <property type="entry name" value="S-adenosylmethionine decarboxylase"/>
    <property type="match status" value="1"/>
</dbReference>
<comment type="caution">
    <text evidence="13">The sequence shown here is derived from an EMBL/GenBank/DDBJ whole genome shotgun (WGS) entry which is preliminary data.</text>
</comment>
<evidence type="ECO:0000256" key="3">
    <source>
        <dbReference type="ARBA" id="ARBA00022793"/>
    </source>
</evidence>
<dbReference type="InterPro" id="IPR029063">
    <property type="entry name" value="SAM-dependent_MTases_sf"/>
</dbReference>
<keyword evidence="4 11" id="KW-0068">Autocatalytic cleavage</keyword>
<evidence type="ECO:0000256" key="1">
    <source>
        <dbReference type="ARBA" id="ARBA00022603"/>
    </source>
</evidence>
<dbReference type="Proteomes" id="UP001217178">
    <property type="component" value="Unassembled WGS sequence"/>
</dbReference>
<dbReference type="EC" id="4.1.1.50" evidence="11"/>
<keyword evidence="8 11" id="KW-0456">Lyase</keyword>
<evidence type="ECO:0000313" key="13">
    <source>
        <dbReference type="EMBL" id="MDC9588851.1"/>
    </source>
</evidence>
<feature type="chain" id="PRO_5044940576" description="S-adenosylmethionine decarboxylase alpha chain" evidence="11">
    <location>
        <begin position="455"/>
        <end position="506"/>
    </location>
</feature>
<dbReference type="Pfam" id="PF01861">
    <property type="entry name" value="BpsA_C"/>
    <property type="match status" value="1"/>
</dbReference>
<gene>
    <name evidence="13" type="primary">speD</name>
    <name evidence="11" type="synonym">speH</name>
    <name evidence="13" type="ORF">PSI23_05835</name>
</gene>
<evidence type="ECO:0000256" key="7">
    <source>
        <dbReference type="ARBA" id="ARBA00023145"/>
    </source>
</evidence>
<comment type="PTM">
    <text evidence="11">Is synthesized initially as an inactive proenzyme. Formation of the active enzyme involves a self-maturation process in which the active site pyruvoyl group is generated from an internal serine residue via an autocatalytic post-translational modification. Two non-identical subunits are generated from the proenzyme in this reaction, and the pyruvate is formed at the N-terminus of the alpha chain, which is derived from the carboxyl end of the proenzyme. The post-translation cleavage follows an unusual pathway, termed non-hydrolytic serinolysis, in which the side chain hydroxyl group of the serine supplies its oxygen atom to form the C-terminus of the beta chain, while the remainder of the serine residue undergoes an oxidative deamination to produce ammonia and the pyruvoyl group blocking the N-terminus of the alpha chain.</text>
</comment>
<name>A0ABT5LCM7_9GAMM</name>
<keyword evidence="2" id="KW-0808">Transferase</keyword>
<feature type="chain" id="PRO_5044940577" description="S-adenosylmethionine decarboxylase beta chain" evidence="11">
    <location>
        <begin position="1"/>
        <end position="454"/>
    </location>
</feature>
<evidence type="ECO:0000259" key="12">
    <source>
        <dbReference type="Pfam" id="PF01861"/>
    </source>
</evidence>
<keyword evidence="11" id="KW-0949">S-adenosyl-L-methionine</keyword>
<keyword evidence="7 11" id="KW-0865">Zymogen</keyword>
<evidence type="ECO:0000256" key="6">
    <source>
        <dbReference type="ARBA" id="ARBA00023115"/>
    </source>
</evidence>
<keyword evidence="1" id="KW-0489">Methyltransferase</keyword>
<dbReference type="EMBL" id="JAQRFI010000009">
    <property type="protein sequence ID" value="MDC9588851.1"/>
    <property type="molecule type" value="Genomic_DNA"/>
</dbReference>
<feature type="active site" description="Schiff-base intermediate with substrate; via pyruvic acid" evidence="11">
    <location>
        <position position="455"/>
    </location>
</feature>
<dbReference type="SUPFAM" id="SSF56276">
    <property type="entry name" value="S-adenosylmethionine decarboxylase"/>
    <property type="match status" value="1"/>
</dbReference>
<feature type="active site" description="Proton donor; for catalytic activity" evidence="11">
    <location>
        <position position="475"/>
    </location>
</feature>
<proteinExistence type="inferred from homology"/>
<dbReference type="InterPro" id="IPR002052">
    <property type="entry name" value="DNA_methylase_N6_adenine_CS"/>
</dbReference>
<reference evidence="13 14" key="1">
    <citation type="submission" date="2023-02" db="EMBL/GenBank/DDBJ databases">
        <title>Entomopathogenic bacteria.</title>
        <authorList>
            <person name="Machado R.A."/>
        </authorList>
    </citation>
    <scope>NUCLEOTIDE SEQUENCE [LARGE SCALE GENOMIC DNA]</scope>
    <source>
        <strain evidence="13 14">XENO-10</strain>
    </source>
</reference>
<comment type="catalytic activity">
    <reaction evidence="11">
        <text>S-adenosyl-L-methionine + H(+) = S-adenosyl 3-(methylsulfanyl)propylamine + CO2</text>
        <dbReference type="Rhea" id="RHEA:15981"/>
        <dbReference type="ChEBI" id="CHEBI:15378"/>
        <dbReference type="ChEBI" id="CHEBI:16526"/>
        <dbReference type="ChEBI" id="CHEBI:57443"/>
        <dbReference type="ChEBI" id="CHEBI:59789"/>
        <dbReference type="EC" id="4.1.1.50"/>
    </reaction>
</comment>
<keyword evidence="5 11" id="KW-0745">Spermidine biosynthesis</keyword>
<keyword evidence="3 11" id="KW-0210">Decarboxylase</keyword>
<dbReference type="PANTHER" id="PTHR33866:SF2">
    <property type="entry name" value="S-ADENOSYLMETHIONINE DECARBOXYLASE PROENZYME"/>
    <property type="match status" value="1"/>
</dbReference>
<sequence>MDNTLHYIKNNMILTHPIEALEKLLIHLYLGDHISSKALSLKSGLPIPIISAFKKELIKFNFADNKGIFKLNPIGIKYIKNHLGYETVNTHQYISLSESENQKKFEVELTTLLKPIYECRPQVNVMLDQAHATLETSIRRVMLLLNNPCIFKQKILFLGDDDLTSLALMMAFKKLGHYNPQNIFVKDIDKELLNFIKSASEQNDFIINTEYIDLKHSHEYTKKFDIILTDPPYTLSGLKLFLSRAISFSKNENSEILLSFGQKRPEQHREIQRLFYEQNLLIKNIHPQFNQYHGGSIIGNVSDLYVLSVTENTYSTIPKNSFYSNKIYTGELNPRVKFYQYKSCHNMITIGYERSILTIEKLIEMSCNQCGGIKFQYRGQEKINLPTNKKFETKQLGTHILIEMKNCDSNKLKSISTIESIILDVAKECNLNIVTYHFHEFEPWGVSGVIILAESHFTIHTWPEYHYAAIDLFICNEFNQKTTLITQLQTQLSSKEYEYKVLQRGF</sequence>
<keyword evidence="14" id="KW-1185">Reference proteome</keyword>
<dbReference type="SUPFAM" id="SSF53335">
    <property type="entry name" value="S-adenosyl-L-methionine-dependent methyltransferases"/>
    <property type="match status" value="1"/>
</dbReference>
<organism evidence="13 14">
    <name type="scientific">Xenorhabdus yunnanensis</name>
    <dbReference type="NCBI Taxonomy" id="3025878"/>
    <lineage>
        <taxon>Bacteria</taxon>
        <taxon>Pseudomonadati</taxon>
        <taxon>Pseudomonadota</taxon>
        <taxon>Gammaproteobacteria</taxon>
        <taxon>Enterobacterales</taxon>
        <taxon>Morganellaceae</taxon>
        <taxon>Xenorhabdus</taxon>
    </lineage>
</organism>
<evidence type="ECO:0000256" key="10">
    <source>
        <dbReference type="ARBA" id="ARBA00023317"/>
    </source>
</evidence>
<dbReference type="Pfam" id="PF02675">
    <property type="entry name" value="AdoMet_dc"/>
    <property type="match status" value="1"/>
</dbReference>
<evidence type="ECO:0000256" key="2">
    <source>
        <dbReference type="ARBA" id="ARBA00022679"/>
    </source>
</evidence>
<feature type="domain" description="N(4)-bis(aminopropyl)spermidine synthase C-terminal" evidence="12">
    <location>
        <begin position="116"/>
        <end position="329"/>
    </location>
</feature>
<evidence type="ECO:0000256" key="9">
    <source>
        <dbReference type="ARBA" id="ARBA00023270"/>
    </source>
</evidence>
<evidence type="ECO:0000256" key="4">
    <source>
        <dbReference type="ARBA" id="ARBA00022813"/>
    </source>
</evidence>
<comment type="pathway">
    <text evidence="11">Amine and polyamine biosynthesis; S-adenosylmethioninamine biosynthesis; S-adenosylmethioninamine from S-adenosyl-L-methionine: step 1/1.</text>
</comment>
<evidence type="ECO:0000313" key="14">
    <source>
        <dbReference type="Proteomes" id="UP001217178"/>
    </source>
</evidence>
<dbReference type="NCBIfam" id="TIGR03330">
    <property type="entry name" value="SAM_DCase_Bsu"/>
    <property type="match status" value="1"/>
</dbReference>
<comment type="similarity">
    <text evidence="11">Belongs to the prokaryotic AdoMetDC family. Type 1 subfamily.</text>
</comment>
<evidence type="ECO:0000256" key="11">
    <source>
        <dbReference type="HAMAP-Rule" id="MF_00464"/>
    </source>
</evidence>
<comment type="cofactor">
    <cofactor evidence="11">
        <name>pyruvate</name>
        <dbReference type="ChEBI" id="CHEBI:15361"/>
    </cofactor>
    <text evidence="11">Binds 1 pyruvoyl group covalently per subunit.</text>
</comment>
<evidence type="ECO:0000256" key="5">
    <source>
        <dbReference type="ARBA" id="ARBA00023066"/>
    </source>
</evidence>
<feature type="active site" description="Proton acceptor; for processing activity" evidence="11">
    <location>
        <position position="460"/>
    </location>
</feature>
<dbReference type="HAMAP" id="MF_00464">
    <property type="entry name" value="AdoMetDC_1"/>
    <property type="match status" value="1"/>
</dbReference>
<dbReference type="PROSITE" id="PS00092">
    <property type="entry name" value="N6_MTASE"/>
    <property type="match status" value="1"/>
</dbReference>